<dbReference type="CDD" id="cd04301">
    <property type="entry name" value="NAT_SF"/>
    <property type="match status" value="1"/>
</dbReference>
<dbReference type="EMBL" id="VSSQ01039435">
    <property type="protein sequence ID" value="MPM92499.1"/>
    <property type="molecule type" value="Genomic_DNA"/>
</dbReference>
<feature type="domain" description="N-acetyltransferase" evidence="1">
    <location>
        <begin position="2"/>
        <end position="146"/>
    </location>
</feature>
<gene>
    <name evidence="2" type="ORF">SDC9_139634</name>
</gene>
<dbReference type="InterPro" id="IPR016181">
    <property type="entry name" value="Acyl_CoA_acyltransferase"/>
</dbReference>
<accession>A0A645DT91</accession>
<name>A0A645DT91_9ZZZZ</name>
<proteinExistence type="predicted"/>
<protein>
    <recommendedName>
        <fullName evidence="1">N-acetyltransferase domain-containing protein</fullName>
    </recommendedName>
</protein>
<dbReference type="SUPFAM" id="SSF55729">
    <property type="entry name" value="Acyl-CoA N-acyltransferases (Nat)"/>
    <property type="match status" value="1"/>
</dbReference>
<dbReference type="AlphaFoldDB" id="A0A645DT91"/>
<dbReference type="Pfam" id="PF13302">
    <property type="entry name" value="Acetyltransf_3"/>
    <property type="match status" value="1"/>
</dbReference>
<dbReference type="InterPro" id="IPR000182">
    <property type="entry name" value="GNAT_dom"/>
</dbReference>
<evidence type="ECO:0000313" key="2">
    <source>
        <dbReference type="EMBL" id="MPM92499.1"/>
    </source>
</evidence>
<dbReference type="GO" id="GO:0016747">
    <property type="term" value="F:acyltransferase activity, transferring groups other than amino-acyl groups"/>
    <property type="evidence" value="ECO:0007669"/>
    <property type="project" value="InterPro"/>
</dbReference>
<dbReference type="PANTHER" id="PTHR43415:SF3">
    <property type="entry name" value="GNAT-FAMILY ACETYLTRANSFERASE"/>
    <property type="match status" value="1"/>
</dbReference>
<sequence length="146" mass="17059">MISLRSANYEDCTLLFKWANDSQVRKNAFSPNNIDLESHIKWYENKMNDETARIFIVLKDNVEVGQIRVDISDNKGFIDYSIDKNYRGQGIGTEILQLIKLEITKVNLIGYVKKENIASMKAFEKAGYEKFEYGDFIEYIYKSNFN</sequence>
<dbReference type="PROSITE" id="PS51186">
    <property type="entry name" value="GNAT"/>
    <property type="match status" value="1"/>
</dbReference>
<dbReference type="Gene3D" id="3.40.630.30">
    <property type="match status" value="1"/>
</dbReference>
<reference evidence="2" key="1">
    <citation type="submission" date="2019-08" db="EMBL/GenBank/DDBJ databases">
        <authorList>
            <person name="Kucharzyk K."/>
            <person name="Murdoch R.W."/>
            <person name="Higgins S."/>
            <person name="Loffler F."/>
        </authorList>
    </citation>
    <scope>NUCLEOTIDE SEQUENCE</scope>
</reference>
<organism evidence="2">
    <name type="scientific">bioreactor metagenome</name>
    <dbReference type="NCBI Taxonomy" id="1076179"/>
    <lineage>
        <taxon>unclassified sequences</taxon>
        <taxon>metagenomes</taxon>
        <taxon>ecological metagenomes</taxon>
    </lineage>
</organism>
<comment type="caution">
    <text evidence="2">The sequence shown here is derived from an EMBL/GenBank/DDBJ whole genome shotgun (WGS) entry which is preliminary data.</text>
</comment>
<evidence type="ECO:0000259" key="1">
    <source>
        <dbReference type="PROSITE" id="PS51186"/>
    </source>
</evidence>
<dbReference type="PANTHER" id="PTHR43415">
    <property type="entry name" value="SPERMIDINE N(1)-ACETYLTRANSFERASE"/>
    <property type="match status" value="1"/>
</dbReference>